<dbReference type="Proteomes" id="UP000434957">
    <property type="component" value="Unassembled WGS sequence"/>
</dbReference>
<evidence type="ECO:0000313" key="1">
    <source>
        <dbReference type="EMBL" id="KAE9036371.1"/>
    </source>
</evidence>
<evidence type="ECO:0008006" key="5">
    <source>
        <dbReference type="Google" id="ProtNLM"/>
    </source>
</evidence>
<evidence type="ECO:0000313" key="3">
    <source>
        <dbReference type="Proteomes" id="UP000434957"/>
    </source>
</evidence>
<name>A0A6A4G0X7_9STRA</name>
<sequence>MPRATVLILDQPFDGLDVKARRQLQWMLRQFTRGFTRLLVEKTGDKHETLACKTQVLLVANRSKQVFPEIFSRTVLLKQGEEDEVEVVVGPGDKEDDGTCVAR</sequence>
<dbReference type="OrthoDB" id="10255969at2759"/>
<dbReference type="Gene3D" id="3.40.50.300">
    <property type="entry name" value="P-loop containing nucleotide triphosphate hydrolases"/>
    <property type="match status" value="1"/>
</dbReference>
<gene>
    <name evidence="1" type="ORF">PR002_g7123</name>
    <name evidence="2" type="ORF">PR003_g4847</name>
</gene>
<evidence type="ECO:0000313" key="2">
    <source>
        <dbReference type="EMBL" id="KAE9351492.1"/>
    </source>
</evidence>
<dbReference type="EMBL" id="QXFT01000190">
    <property type="protein sequence ID" value="KAE9351492.1"/>
    <property type="molecule type" value="Genomic_DNA"/>
</dbReference>
<keyword evidence="3" id="KW-1185">Reference proteome</keyword>
<comment type="caution">
    <text evidence="2">The sequence shown here is derived from an EMBL/GenBank/DDBJ whole genome shotgun (WGS) entry which is preliminary data.</text>
</comment>
<dbReference type="CDD" id="cd00267">
    <property type="entry name" value="ABC_ATPase"/>
    <property type="match status" value="1"/>
</dbReference>
<dbReference type="Proteomes" id="UP000435112">
    <property type="component" value="Unassembled WGS sequence"/>
</dbReference>
<dbReference type="SUPFAM" id="SSF52540">
    <property type="entry name" value="P-loop containing nucleoside triphosphate hydrolases"/>
    <property type="match status" value="1"/>
</dbReference>
<dbReference type="EMBL" id="QXFU01000333">
    <property type="protein sequence ID" value="KAE9036371.1"/>
    <property type="molecule type" value="Genomic_DNA"/>
</dbReference>
<proteinExistence type="predicted"/>
<protein>
    <recommendedName>
        <fullName evidence="5">ABC transporter domain-containing protein</fullName>
    </recommendedName>
</protein>
<reference evidence="2 3" key="1">
    <citation type="submission" date="2018-08" db="EMBL/GenBank/DDBJ databases">
        <title>Genomic investigation of the strawberry pathogen Phytophthora fragariae indicates pathogenicity is determined by transcriptional variation in three key races.</title>
        <authorList>
            <person name="Adams T.M."/>
            <person name="Armitage A.D."/>
            <person name="Sobczyk M.K."/>
            <person name="Bates H.J."/>
            <person name="Dunwell J.M."/>
            <person name="Nellist C.F."/>
            <person name="Harrison R.J."/>
        </authorList>
    </citation>
    <scope>NUCLEOTIDE SEQUENCE [LARGE SCALE GENOMIC DNA]</scope>
    <source>
        <strain evidence="1 4">SCRP324</strain>
        <strain evidence="2 3">SCRP333</strain>
    </source>
</reference>
<dbReference type="AlphaFoldDB" id="A0A6A4G0X7"/>
<dbReference type="InterPro" id="IPR027417">
    <property type="entry name" value="P-loop_NTPase"/>
</dbReference>
<accession>A0A6A4G0X7</accession>
<organism evidence="2 3">
    <name type="scientific">Phytophthora rubi</name>
    <dbReference type="NCBI Taxonomy" id="129364"/>
    <lineage>
        <taxon>Eukaryota</taxon>
        <taxon>Sar</taxon>
        <taxon>Stramenopiles</taxon>
        <taxon>Oomycota</taxon>
        <taxon>Peronosporomycetes</taxon>
        <taxon>Peronosporales</taxon>
        <taxon>Peronosporaceae</taxon>
        <taxon>Phytophthora</taxon>
    </lineage>
</organism>
<evidence type="ECO:0000313" key="4">
    <source>
        <dbReference type="Proteomes" id="UP000435112"/>
    </source>
</evidence>